<name>A0ABQ5GXG1_9ASTR</name>
<keyword evidence="3" id="KW-1185">Reference proteome</keyword>
<sequence>MRLQNSRYIYPSIIILLPDGFTLPQRYILHRSHLSHRLHVLSPAPPPSPIRSLGYRAAMIWMRAEAASTSYSLPLPPPFILSLTRPEAPSLGILAPLPISVPTSPPPLLLPSASGAPVGTDTELGRHMTAFETRVRQDTDEVYTRDRRAHARTARLMETEARMSRDDLGDDSNGCDVILAHVVRFYVHVAHFISTGLRCQDLESCRDADRRRQAFSIPLIRHDNNAVSTERDQSQKTIKEAVEMATELMDARKVILMAGKTDSENKRIVWKHFPKHQNPTTTRNKRQNTGRAYTAGTGETEAIRGHLNPLRCGKCNNQRGTGSGPKPTCFDVWESKDITKRECPKADEQSNNRGNHACNDSGSSQSCMWWDVLGTNPDSQISRDGYVPSQQPLCF</sequence>
<accession>A0ABQ5GXG1</accession>
<proteinExistence type="predicted"/>
<evidence type="ECO:0000313" key="2">
    <source>
        <dbReference type="EMBL" id="GJT79901.1"/>
    </source>
</evidence>
<gene>
    <name evidence="2" type="ORF">Tco_1054243</name>
</gene>
<feature type="compositionally biased region" description="Polar residues" evidence="1">
    <location>
        <begin position="351"/>
        <end position="362"/>
    </location>
</feature>
<organism evidence="2 3">
    <name type="scientific">Tanacetum coccineum</name>
    <dbReference type="NCBI Taxonomy" id="301880"/>
    <lineage>
        <taxon>Eukaryota</taxon>
        <taxon>Viridiplantae</taxon>
        <taxon>Streptophyta</taxon>
        <taxon>Embryophyta</taxon>
        <taxon>Tracheophyta</taxon>
        <taxon>Spermatophyta</taxon>
        <taxon>Magnoliopsida</taxon>
        <taxon>eudicotyledons</taxon>
        <taxon>Gunneridae</taxon>
        <taxon>Pentapetalae</taxon>
        <taxon>asterids</taxon>
        <taxon>campanulids</taxon>
        <taxon>Asterales</taxon>
        <taxon>Asteraceae</taxon>
        <taxon>Asteroideae</taxon>
        <taxon>Anthemideae</taxon>
        <taxon>Anthemidinae</taxon>
        <taxon>Tanacetum</taxon>
    </lineage>
</organism>
<protein>
    <submittedName>
        <fullName evidence="2">Uncharacterized protein</fullName>
    </submittedName>
</protein>
<evidence type="ECO:0000256" key="1">
    <source>
        <dbReference type="SAM" id="MobiDB-lite"/>
    </source>
</evidence>
<feature type="region of interest" description="Disordered" evidence="1">
    <location>
        <begin position="342"/>
        <end position="362"/>
    </location>
</feature>
<comment type="caution">
    <text evidence="2">The sequence shown here is derived from an EMBL/GenBank/DDBJ whole genome shotgun (WGS) entry which is preliminary data.</text>
</comment>
<reference evidence="2" key="1">
    <citation type="journal article" date="2022" name="Int. J. Mol. Sci.">
        <title>Draft Genome of Tanacetum Coccineum: Genomic Comparison of Closely Related Tanacetum-Family Plants.</title>
        <authorList>
            <person name="Yamashiro T."/>
            <person name="Shiraishi A."/>
            <person name="Nakayama K."/>
            <person name="Satake H."/>
        </authorList>
    </citation>
    <scope>NUCLEOTIDE SEQUENCE</scope>
</reference>
<reference evidence="2" key="2">
    <citation type="submission" date="2022-01" db="EMBL/GenBank/DDBJ databases">
        <authorList>
            <person name="Yamashiro T."/>
            <person name="Shiraishi A."/>
            <person name="Satake H."/>
            <person name="Nakayama K."/>
        </authorList>
    </citation>
    <scope>NUCLEOTIDE SEQUENCE</scope>
</reference>
<dbReference type="Proteomes" id="UP001151760">
    <property type="component" value="Unassembled WGS sequence"/>
</dbReference>
<evidence type="ECO:0000313" key="3">
    <source>
        <dbReference type="Proteomes" id="UP001151760"/>
    </source>
</evidence>
<dbReference type="EMBL" id="BQNB010018940">
    <property type="protein sequence ID" value="GJT79901.1"/>
    <property type="molecule type" value="Genomic_DNA"/>
</dbReference>